<proteinExistence type="predicted"/>
<keyword evidence="3" id="KW-1185">Reference proteome</keyword>
<feature type="compositionally biased region" description="Polar residues" evidence="1">
    <location>
        <begin position="12"/>
        <end position="23"/>
    </location>
</feature>
<dbReference type="EMBL" id="JACEFI010000005">
    <property type="protein sequence ID" value="KAH0598657.1"/>
    <property type="molecule type" value="Genomic_DNA"/>
</dbReference>
<gene>
    <name evidence="2" type="ORF">MHUMG1_03960</name>
</gene>
<dbReference type="Proteomes" id="UP000764110">
    <property type="component" value="Unassembled WGS sequence"/>
</dbReference>
<protein>
    <submittedName>
        <fullName evidence="2">Uncharacterized protein</fullName>
    </submittedName>
</protein>
<comment type="caution">
    <text evidence="2">The sequence shown here is derived from an EMBL/GenBank/DDBJ whole genome shotgun (WGS) entry which is preliminary data.</text>
</comment>
<evidence type="ECO:0000313" key="2">
    <source>
        <dbReference type="EMBL" id="KAH0598657.1"/>
    </source>
</evidence>
<dbReference type="AlphaFoldDB" id="A0A9P8ME76"/>
<accession>A0A9P8ME76</accession>
<evidence type="ECO:0000256" key="1">
    <source>
        <dbReference type="SAM" id="MobiDB-lite"/>
    </source>
</evidence>
<reference evidence="2 3" key="1">
    <citation type="submission" date="2020-07" db="EMBL/GenBank/DDBJ databases">
        <title>Metarhizium humberi genome.</title>
        <authorList>
            <person name="Lysoe E."/>
        </authorList>
    </citation>
    <scope>NUCLEOTIDE SEQUENCE [LARGE SCALE GENOMIC DNA]</scope>
    <source>
        <strain evidence="2 3">ESALQ1638</strain>
    </source>
</reference>
<name>A0A9P8ME76_9HYPO</name>
<organism evidence="2 3">
    <name type="scientific">Metarhizium humberi</name>
    <dbReference type="NCBI Taxonomy" id="2596975"/>
    <lineage>
        <taxon>Eukaryota</taxon>
        <taxon>Fungi</taxon>
        <taxon>Dikarya</taxon>
        <taxon>Ascomycota</taxon>
        <taxon>Pezizomycotina</taxon>
        <taxon>Sordariomycetes</taxon>
        <taxon>Hypocreomycetidae</taxon>
        <taxon>Hypocreales</taxon>
        <taxon>Clavicipitaceae</taxon>
        <taxon>Metarhizium</taxon>
    </lineage>
</organism>
<feature type="region of interest" description="Disordered" evidence="1">
    <location>
        <begin position="1"/>
        <end position="24"/>
    </location>
</feature>
<evidence type="ECO:0000313" key="3">
    <source>
        <dbReference type="Proteomes" id="UP000764110"/>
    </source>
</evidence>
<sequence>MKSPPASRKSANKQMLGQPQLSSARDRTFQLKLAALVSESGGGNAGWEQQYSSGLTKHAIRHVLRSTCVFSTGPADAAMCLFRMFMGLAARG</sequence>